<dbReference type="Pfam" id="PF16752">
    <property type="entry name" value="TBCC_N"/>
    <property type="match status" value="1"/>
</dbReference>
<dbReference type="WBParaSite" id="nRc.2.0.1.t10589-RA">
    <property type="protein sequence ID" value="nRc.2.0.1.t10589-RA"/>
    <property type="gene ID" value="nRc.2.0.1.g10589"/>
</dbReference>
<evidence type="ECO:0000259" key="1">
    <source>
        <dbReference type="Pfam" id="PF16752"/>
    </source>
</evidence>
<dbReference type="GO" id="GO:0015631">
    <property type="term" value="F:tubulin binding"/>
    <property type="evidence" value="ECO:0007669"/>
    <property type="project" value="InterPro"/>
</dbReference>
<protein>
    <submittedName>
        <fullName evidence="3">Tubulin-specific chaperone C N-terminal domain-containing protein</fullName>
    </submittedName>
</protein>
<reference evidence="3" key="1">
    <citation type="submission" date="2022-11" db="UniProtKB">
        <authorList>
            <consortium name="WormBaseParasite"/>
        </authorList>
    </citation>
    <scope>IDENTIFICATION</scope>
</reference>
<accession>A0A915I8U4</accession>
<dbReference type="AlphaFoldDB" id="A0A915I8U4"/>
<dbReference type="Proteomes" id="UP000887565">
    <property type="component" value="Unplaced"/>
</dbReference>
<feature type="domain" description="Tubulin-specific chaperone C N-terminal" evidence="1">
    <location>
        <begin position="51"/>
        <end position="146"/>
    </location>
</feature>
<name>A0A915I8U4_ROMCU</name>
<dbReference type="InterPro" id="IPR031925">
    <property type="entry name" value="TBCC_N"/>
</dbReference>
<sequence length="209" mass="23765">MNKSLENFAIKSCVYYDEVPGFYRQKLELMYNSIWAALRKMADKKAQILARLNKRNVDRSAHLKSKSLTPSQVFESNFNQLSADLQQVCSNFTLKNGQSDNNMKVEINRKLNDLRQILAESASILSKYEKTRYQKLLKDLELKSNDAVTDDNNRVDLKNVPTITQTLDAVGEDSDVCDSASCDPGAICYVLITSTVELSKKLENHHYKS</sequence>
<proteinExistence type="predicted"/>
<evidence type="ECO:0000313" key="2">
    <source>
        <dbReference type="Proteomes" id="UP000887565"/>
    </source>
</evidence>
<keyword evidence="2" id="KW-1185">Reference proteome</keyword>
<organism evidence="2 3">
    <name type="scientific">Romanomermis culicivorax</name>
    <name type="common">Nematode worm</name>
    <dbReference type="NCBI Taxonomy" id="13658"/>
    <lineage>
        <taxon>Eukaryota</taxon>
        <taxon>Metazoa</taxon>
        <taxon>Ecdysozoa</taxon>
        <taxon>Nematoda</taxon>
        <taxon>Enoplea</taxon>
        <taxon>Dorylaimia</taxon>
        <taxon>Mermithida</taxon>
        <taxon>Mermithoidea</taxon>
        <taxon>Mermithidae</taxon>
        <taxon>Romanomermis</taxon>
    </lineage>
</organism>
<evidence type="ECO:0000313" key="3">
    <source>
        <dbReference type="WBParaSite" id="nRc.2.0.1.t10589-RA"/>
    </source>
</evidence>